<comment type="subcellular location">
    <subcellularLocation>
        <location evidence="1">Endoplasmic reticulum membrane</location>
        <topology evidence="1">Multi-pass membrane protein</topology>
    </subcellularLocation>
</comment>
<feature type="compositionally biased region" description="Low complexity" evidence="6">
    <location>
        <begin position="241"/>
        <end position="259"/>
    </location>
</feature>
<protein>
    <submittedName>
        <fullName evidence="8">Uncharacterized protein</fullName>
    </submittedName>
</protein>
<organism evidence="8 9">
    <name type="scientific">Chlorella vulgaris</name>
    <name type="common">Green alga</name>
    <dbReference type="NCBI Taxonomy" id="3077"/>
    <lineage>
        <taxon>Eukaryota</taxon>
        <taxon>Viridiplantae</taxon>
        <taxon>Chlorophyta</taxon>
        <taxon>core chlorophytes</taxon>
        <taxon>Trebouxiophyceae</taxon>
        <taxon>Chlorellales</taxon>
        <taxon>Chlorellaceae</taxon>
        <taxon>Chlorella clade</taxon>
        <taxon>Chlorella</taxon>
    </lineage>
</organism>
<keyword evidence="5 7" id="KW-0472">Membrane</keyword>
<evidence type="ECO:0000256" key="2">
    <source>
        <dbReference type="ARBA" id="ARBA00022692"/>
    </source>
</evidence>
<evidence type="ECO:0000313" key="8">
    <source>
        <dbReference type="EMBL" id="KAI3436245.1"/>
    </source>
</evidence>
<dbReference type="GO" id="GO:0070072">
    <property type="term" value="P:vacuolar proton-transporting V-type ATPase complex assembly"/>
    <property type="evidence" value="ECO:0007669"/>
    <property type="project" value="InterPro"/>
</dbReference>
<feature type="region of interest" description="Disordered" evidence="6">
    <location>
        <begin position="241"/>
        <end position="270"/>
    </location>
</feature>
<keyword evidence="9" id="KW-1185">Reference proteome</keyword>
<name>A0A9D4Z0J7_CHLVU</name>
<evidence type="ECO:0000256" key="4">
    <source>
        <dbReference type="ARBA" id="ARBA00022989"/>
    </source>
</evidence>
<dbReference type="EMBL" id="SIDB01000002">
    <property type="protein sequence ID" value="KAI3436245.1"/>
    <property type="molecule type" value="Genomic_DNA"/>
</dbReference>
<proteinExistence type="predicted"/>
<evidence type="ECO:0000256" key="3">
    <source>
        <dbReference type="ARBA" id="ARBA00022824"/>
    </source>
</evidence>
<keyword evidence="3" id="KW-0256">Endoplasmic reticulum</keyword>
<dbReference type="Proteomes" id="UP001055712">
    <property type="component" value="Unassembled WGS sequence"/>
</dbReference>
<gene>
    <name evidence="8" type="ORF">D9Q98_002298</name>
</gene>
<dbReference type="PANTHER" id="PTHR31394:SF1">
    <property type="entry name" value="TRANSMEMBRANE PROTEIN 199"/>
    <property type="match status" value="1"/>
</dbReference>
<evidence type="ECO:0000256" key="5">
    <source>
        <dbReference type="ARBA" id="ARBA00023136"/>
    </source>
</evidence>
<evidence type="ECO:0000256" key="1">
    <source>
        <dbReference type="ARBA" id="ARBA00004477"/>
    </source>
</evidence>
<dbReference type="InterPro" id="IPR021013">
    <property type="entry name" value="ATPase_Vma12"/>
</dbReference>
<dbReference type="OrthoDB" id="510752at2759"/>
<sequence>MKLRVTPALLQLLHDAGSDPTLPHELKAQAAAACVAGAGGSVEWGAIKAIVHHSKQQKGADAVPPLDELCRGSSIAFPQPRKREAMPPELQRRLQQLKARLEQQQYDAMVADVTQDERRAAALREGSLATYRQQISFGIHILAMMAAFYAFGHVAGMALSSNRAMHPLFGLVGMVVAMLLETVLYILRTTMPPKLHQQAARRAVAARVAAQQQRHMREAAAAGQEAGLAAAGAEGGATAWDVAASSSSGPLDSDLLPPGEQKLPEEKKDD</sequence>
<evidence type="ECO:0000256" key="7">
    <source>
        <dbReference type="SAM" id="Phobius"/>
    </source>
</evidence>
<evidence type="ECO:0000313" key="9">
    <source>
        <dbReference type="Proteomes" id="UP001055712"/>
    </source>
</evidence>
<dbReference type="GO" id="GO:0005789">
    <property type="term" value="C:endoplasmic reticulum membrane"/>
    <property type="evidence" value="ECO:0007669"/>
    <property type="project" value="UniProtKB-SubCell"/>
</dbReference>
<reference evidence="8" key="1">
    <citation type="journal article" date="2019" name="Plant J.">
        <title>Chlorella vulgaris genome assembly and annotation reveals the molecular basis for metabolic acclimation to high light conditions.</title>
        <authorList>
            <person name="Cecchin M."/>
            <person name="Marcolungo L."/>
            <person name="Rossato M."/>
            <person name="Girolomoni L."/>
            <person name="Cosentino E."/>
            <person name="Cuine S."/>
            <person name="Li-Beisson Y."/>
            <person name="Delledonne M."/>
            <person name="Ballottari M."/>
        </authorList>
    </citation>
    <scope>NUCLEOTIDE SEQUENCE</scope>
    <source>
        <strain evidence="8">211/11P</strain>
    </source>
</reference>
<feature type="transmembrane region" description="Helical" evidence="7">
    <location>
        <begin position="168"/>
        <end position="187"/>
    </location>
</feature>
<dbReference type="Pfam" id="PF11712">
    <property type="entry name" value="Vma12"/>
    <property type="match status" value="1"/>
</dbReference>
<accession>A0A9D4Z0J7</accession>
<feature type="transmembrane region" description="Helical" evidence="7">
    <location>
        <begin position="137"/>
        <end position="156"/>
    </location>
</feature>
<reference evidence="8" key="2">
    <citation type="submission" date="2020-11" db="EMBL/GenBank/DDBJ databases">
        <authorList>
            <person name="Cecchin M."/>
            <person name="Marcolungo L."/>
            <person name="Rossato M."/>
            <person name="Girolomoni L."/>
            <person name="Cosentino E."/>
            <person name="Cuine S."/>
            <person name="Li-Beisson Y."/>
            <person name="Delledonne M."/>
            <person name="Ballottari M."/>
        </authorList>
    </citation>
    <scope>NUCLEOTIDE SEQUENCE</scope>
    <source>
        <strain evidence="8">211/11P</strain>
        <tissue evidence="8">Whole cell</tissue>
    </source>
</reference>
<keyword evidence="4 7" id="KW-1133">Transmembrane helix</keyword>
<evidence type="ECO:0000256" key="6">
    <source>
        <dbReference type="SAM" id="MobiDB-lite"/>
    </source>
</evidence>
<keyword evidence="2 7" id="KW-0812">Transmembrane</keyword>
<dbReference type="PANTHER" id="PTHR31394">
    <property type="entry name" value="TRANSMEMBRANE PROTEIN 199"/>
    <property type="match status" value="1"/>
</dbReference>
<dbReference type="AlphaFoldDB" id="A0A9D4Z0J7"/>
<comment type="caution">
    <text evidence="8">The sequence shown here is derived from an EMBL/GenBank/DDBJ whole genome shotgun (WGS) entry which is preliminary data.</text>
</comment>